<dbReference type="Pfam" id="PF23639">
    <property type="entry name" value="DUF7146"/>
    <property type="match status" value="1"/>
</dbReference>
<evidence type="ECO:0000256" key="6">
    <source>
        <dbReference type="ARBA" id="ARBA00023163"/>
    </source>
</evidence>
<evidence type="ECO:0000256" key="5">
    <source>
        <dbReference type="ARBA" id="ARBA00022705"/>
    </source>
</evidence>
<keyword evidence="5" id="KW-0235">DNA replication</keyword>
<reference evidence="9 10" key="1">
    <citation type="submission" date="2018-01" db="EMBL/GenBank/DDBJ databases">
        <title>Whole genome sequencing of Histamine producing bacteria.</title>
        <authorList>
            <person name="Butler K."/>
        </authorList>
    </citation>
    <scope>NUCLEOTIDE SEQUENCE [LARGE SCALE GENOMIC DNA]</scope>
    <source>
        <strain evidence="9 10">A1-4</strain>
    </source>
</reference>
<dbReference type="SUPFAM" id="SSF57783">
    <property type="entry name" value="Zinc beta-ribbon"/>
    <property type="match status" value="1"/>
</dbReference>
<dbReference type="GO" id="GO:0003677">
    <property type="term" value="F:DNA binding"/>
    <property type="evidence" value="ECO:0007669"/>
    <property type="project" value="InterPro"/>
</dbReference>
<protein>
    <recommendedName>
        <fullName evidence="11">Toprim domain-containing protein</fullName>
    </recommendedName>
</protein>
<dbReference type="EMBL" id="PYOZ01000010">
    <property type="protein sequence ID" value="PSX44137.1"/>
    <property type="molecule type" value="Genomic_DNA"/>
</dbReference>
<evidence type="ECO:0000313" key="10">
    <source>
        <dbReference type="Proteomes" id="UP000240728"/>
    </source>
</evidence>
<comment type="caution">
    <text evidence="9">The sequence shown here is derived from an EMBL/GenBank/DDBJ whole genome shotgun (WGS) entry which is preliminary data.</text>
</comment>
<feature type="domain" description="DUF7146" evidence="8">
    <location>
        <begin position="147"/>
        <end position="254"/>
    </location>
</feature>
<gene>
    <name evidence="9" type="ORF">C0W53_16035</name>
</gene>
<evidence type="ECO:0000259" key="8">
    <source>
        <dbReference type="Pfam" id="PF23639"/>
    </source>
</evidence>
<sequence length="450" mass="50679">MPYYNQNTTPLWRSVKEKCDNNNLWLNVFSELIGGDMAQLISNFDPSKHARTKCACPVHGGKTGKAYGLLKHSAQSGASVCNSCGIFSNGFDTIMAWTNWEFKTAVKYIAATKTVGLIQSNSTYLGPTTPKPEWKAPEIDWEAEKRKHERNLKYFEEAYSLESNQGQLAWHYFGNRGIDLSKIAPKNIKRFFGDVKLHTKMPYWAYVWDHDTGKLAEKPVMIAKLPALLSWIRNPKGQKSNLHVTYLTEDGFKATDFLWQQWCDVSDIDPDEIPASFRKKFAPDTKKLRSSIEDKPISGGALQLGLPTEVMAVSEGLENIACFMSDFDNEEIAAWGLLNATLMGKWVPPHYDNKPLTKAVLVLADHDKAGIDNAILLRDRLATYHVHCYIVTPLMVFGEGNEDGVNAKTDWNDVYQQFGEGSLSTLFNESFFANLREGYPLDIPLPVFGN</sequence>
<dbReference type="Pfam" id="PF13362">
    <property type="entry name" value="Toprim_3"/>
    <property type="match status" value="1"/>
</dbReference>
<evidence type="ECO:0000256" key="2">
    <source>
        <dbReference type="ARBA" id="ARBA00022515"/>
    </source>
</evidence>
<evidence type="ECO:0000256" key="4">
    <source>
        <dbReference type="ARBA" id="ARBA00022695"/>
    </source>
</evidence>
<feature type="domain" description="Toprim" evidence="7">
    <location>
        <begin position="311"/>
        <end position="419"/>
    </location>
</feature>
<keyword evidence="1" id="KW-0240">DNA-directed RNA polymerase</keyword>
<accession>A0AAX0YTN0</accession>
<evidence type="ECO:0000259" key="7">
    <source>
        <dbReference type="Pfam" id="PF13362"/>
    </source>
</evidence>
<dbReference type="GO" id="GO:0016779">
    <property type="term" value="F:nucleotidyltransferase activity"/>
    <property type="evidence" value="ECO:0007669"/>
    <property type="project" value="UniProtKB-KW"/>
</dbReference>
<name>A0AAX0YTN0_9GAMM</name>
<evidence type="ECO:0008006" key="11">
    <source>
        <dbReference type="Google" id="ProtNLM"/>
    </source>
</evidence>
<dbReference type="GO" id="GO:0006269">
    <property type="term" value="P:DNA replication, synthesis of primer"/>
    <property type="evidence" value="ECO:0007669"/>
    <property type="project" value="UniProtKB-KW"/>
</dbReference>
<dbReference type="InterPro" id="IPR036977">
    <property type="entry name" value="DNA_primase_Znf_CHC2"/>
</dbReference>
<dbReference type="InterPro" id="IPR055570">
    <property type="entry name" value="DUF7146"/>
</dbReference>
<dbReference type="GO" id="GO:1990077">
    <property type="term" value="C:primosome complex"/>
    <property type="evidence" value="ECO:0007669"/>
    <property type="project" value="UniProtKB-KW"/>
</dbReference>
<keyword evidence="6" id="KW-0804">Transcription</keyword>
<dbReference type="GO" id="GO:0000428">
    <property type="term" value="C:DNA-directed RNA polymerase complex"/>
    <property type="evidence" value="ECO:0007669"/>
    <property type="project" value="UniProtKB-KW"/>
</dbReference>
<keyword evidence="2" id="KW-0639">Primosome</keyword>
<keyword evidence="10" id="KW-1185">Reference proteome</keyword>
<keyword evidence="3" id="KW-0808">Transferase</keyword>
<dbReference type="InterPro" id="IPR006171">
    <property type="entry name" value="TOPRIM_dom"/>
</dbReference>
<keyword evidence="4" id="KW-0548">Nucleotidyltransferase</keyword>
<organism evidence="9 10">
    <name type="scientific">Photobacterium kishitanii</name>
    <dbReference type="NCBI Taxonomy" id="318456"/>
    <lineage>
        <taxon>Bacteria</taxon>
        <taxon>Pseudomonadati</taxon>
        <taxon>Pseudomonadota</taxon>
        <taxon>Gammaproteobacteria</taxon>
        <taxon>Vibrionales</taxon>
        <taxon>Vibrionaceae</taxon>
        <taxon>Photobacterium</taxon>
    </lineage>
</organism>
<dbReference type="Gene3D" id="3.90.580.10">
    <property type="entry name" value="Zinc finger, CHC2-type domain"/>
    <property type="match status" value="1"/>
</dbReference>
<evidence type="ECO:0000256" key="1">
    <source>
        <dbReference type="ARBA" id="ARBA00022478"/>
    </source>
</evidence>
<proteinExistence type="predicted"/>
<evidence type="ECO:0000256" key="3">
    <source>
        <dbReference type="ARBA" id="ARBA00022679"/>
    </source>
</evidence>
<dbReference type="GO" id="GO:0008270">
    <property type="term" value="F:zinc ion binding"/>
    <property type="evidence" value="ECO:0007669"/>
    <property type="project" value="InterPro"/>
</dbReference>
<evidence type="ECO:0000313" key="9">
    <source>
        <dbReference type="EMBL" id="PSX44137.1"/>
    </source>
</evidence>
<dbReference type="Proteomes" id="UP000240728">
    <property type="component" value="Unassembled WGS sequence"/>
</dbReference>
<dbReference type="AlphaFoldDB" id="A0AAX0YTN0"/>